<feature type="transmembrane region" description="Helical" evidence="1">
    <location>
        <begin position="31"/>
        <end position="48"/>
    </location>
</feature>
<keyword evidence="3" id="KW-1185">Reference proteome</keyword>
<keyword evidence="1" id="KW-1133">Transmembrane helix</keyword>
<sequence>MKPLFKYIFYVLILVMLVIGSLMLYRTHPEAQLALTIPGLFILAYSKLTDDIKLKHNSLRMLRGR</sequence>
<organism evidence="2 3">
    <name type="scientific">Mucilaginibacter gossypii</name>
    <dbReference type="NCBI Taxonomy" id="551996"/>
    <lineage>
        <taxon>Bacteria</taxon>
        <taxon>Pseudomonadati</taxon>
        <taxon>Bacteroidota</taxon>
        <taxon>Sphingobacteriia</taxon>
        <taxon>Sphingobacteriales</taxon>
        <taxon>Sphingobacteriaceae</taxon>
        <taxon>Mucilaginibacter</taxon>
    </lineage>
</organism>
<dbReference type="EMBL" id="FNCG01000015">
    <property type="protein sequence ID" value="SDI01083.1"/>
    <property type="molecule type" value="Genomic_DNA"/>
</dbReference>
<accession>A0A1G8H3A9</accession>
<name>A0A1G8H3A9_9SPHI</name>
<dbReference type="AlphaFoldDB" id="A0A1G8H3A9"/>
<dbReference type="Proteomes" id="UP000199705">
    <property type="component" value="Unassembled WGS sequence"/>
</dbReference>
<keyword evidence="1" id="KW-0812">Transmembrane</keyword>
<evidence type="ECO:0000313" key="2">
    <source>
        <dbReference type="EMBL" id="SDI01083.1"/>
    </source>
</evidence>
<evidence type="ECO:0000256" key="1">
    <source>
        <dbReference type="SAM" id="Phobius"/>
    </source>
</evidence>
<feature type="transmembrane region" description="Helical" evidence="1">
    <location>
        <begin position="7"/>
        <end position="25"/>
    </location>
</feature>
<proteinExistence type="predicted"/>
<protein>
    <submittedName>
        <fullName evidence="2">Uncharacterized protein</fullName>
    </submittedName>
</protein>
<gene>
    <name evidence="2" type="ORF">SAMN05192573_11524</name>
</gene>
<dbReference type="RefSeq" id="WP_091172734.1">
    <property type="nucleotide sequence ID" value="NZ_CP071878.2"/>
</dbReference>
<evidence type="ECO:0000313" key="3">
    <source>
        <dbReference type="Proteomes" id="UP000199705"/>
    </source>
</evidence>
<keyword evidence="1" id="KW-0472">Membrane</keyword>
<reference evidence="3" key="1">
    <citation type="submission" date="2016-10" db="EMBL/GenBank/DDBJ databases">
        <authorList>
            <person name="Varghese N."/>
            <person name="Submissions S."/>
        </authorList>
    </citation>
    <scope>NUCLEOTIDE SEQUENCE [LARGE SCALE GENOMIC DNA]</scope>
    <source>
        <strain evidence="3">Gh-67</strain>
    </source>
</reference>